<feature type="transmembrane region" description="Helical" evidence="2">
    <location>
        <begin position="12"/>
        <end position="36"/>
    </location>
</feature>
<dbReference type="Proteomes" id="UP000799776">
    <property type="component" value="Unassembled WGS sequence"/>
</dbReference>
<reference evidence="4" key="1">
    <citation type="journal article" date="2020" name="Stud. Mycol.">
        <title>101 Dothideomycetes genomes: a test case for predicting lifestyles and emergence of pathogens.</title>
        <authorList>
            <person name="Haridas S."/>
            <person name="Albert R."/>
            <person name="Binder M."/>
            <person name="Bloem J."/>
            <person name="Labutti K."/>
            <person name="Salamov A."/>
            <person name="Andreopoulos B."/>
            <person name="Baker S."/>
            <person name="Barry K."/>
            <person name="Bills G."/>
            <person name="Bluhm B."/>
            <person name="Cannon C."/>
            <person name="Castanera R."/>
            <person name="Culley D."/>
            <person name="Daum C."/>
            <person name="Ezra D."/>
            <person name="Gonzalez J."/>
            <person name="Henrissat B."/>
            <person name="Kuo A."/>
            <person name="Liang C."/>
            <person name="Lipzen A."/>
            <person name="Lutzoni F."/>
            <person name="Magnuson J."/>
            <person name="Mondo S."/>
            <person name="Nolan M."/>
            <person name="Ohm R."/>
            <person name="Pangilinan J."/>
            <person name="Park H.-J."/>
            <person name="Ramirez L."/>
            <person name="Alfaro M."/>
            <person name="Sun H."/>
            <person name="Tritt A."/>
            <person name="Yoshinaga Y."/>
            <person name="Zwiers L.-H."/>
            <person name="Turgeon B."/>
            <person name="Goodwin S."/>
            <person name="Spatafora J."/>
            <person name="Crous P."/>
            <person name="Grigoriev I."/>
        </authorList>
    </citation>
    <scope>NUCLEOTIDE SEQUENCE</scope>
    <source>
        <strain evidence="4">CBS 121410</strain>
    </source>
</reference>
<accession>A0A9P4HV37</accession>
<dbReference type="OrthoDB" id="408631at2759"/>
<proteinExistence type="predicted"/>
<dbReference type="InterPro" id="IPR050300">
    <property type="entry name" value="GDXG_lipolytic_enzyme"/>
</dbReference>
<dbReference type="Gene3D" id="3.40.50.1820">
    <property type="entry name" value="alpha/beta hydrolase"/>
    <property type="match status" value="1"/>
</dbReference>
<dbReference type="SUPFAM" id="SSF53474">
    <property type="entry name" value="alpha/beta-Hydrolases"/>
    <property type="match status" value="1"/>
</dbReference>
<dbReference type="InterPro" id="IPR029058">
    <property type="entry name" value="AB_hydrolase_fold"/>
</dbReference>
<comment type="caution">
    <text evidence="4">The sequence shown here is derived from an EMBL/GenBank/DDBJ whole genome shotgun (WGS) entry which is preliminary data.</text>
</comment>
<keyword evidence="2" id="KW-0812">Transmembrane</keyword>
<dbReference type="Pfam" id="PF07859">
    <property type="entry name" value="Abhydrolase_3"/>
    <property type="match status" value="1"/>
</dbReference>
<feature type="domain" description="Alpha/beta hydrolase fold-3" evidence="3">
    <location>
        <begin position="146"/>
        <end position="360"/>
    </location>
</feature>
<dbReference type="PANTHER" id="PTHR48081">
    <property type="entry name" value="AB HYDROLASE SUPERFAMILY PROTEIN C4A8.06C"/>
    <property type="match status" value="1"/>
</dbReference>
<evidence type="ECO:0000256" key="1">
    <source>
        <dbReference type="ARBA" id="ARBA00022801"/>
    </source>
</evidence>
<dbReference type="GO" id="GO:0016787">
    <property type="term" value="F:hydrolase activity"/>
    <property type="evidence" value="ECO:0007669"/>
    <property type="project" value="UniProtKB-KW"/>
</dbReference>
<dbReference type="EMBL" id="ML978724">
    <property type="protein sequence ID" value="KAF2086483.1"/>
    <property type="molecule type" value="Genomic_DNA"/>
</dbReference>
<evidence type="ECO:0000313" key="5">
    <source>
        <dbReference type="Proteomes" id="UP000799776"/>
    </source>
</evidence>
<keyword evidence="1" id="KW-0378">Hydrolase</keyword>
<protein>
    <submittedName>
        <fullName evidence="4">Alpha/beta-hydrolase</fullName>
    </submittedName>
</protein>
<evidence type="ECO:0000256" key="2">
    <source>
        <dbReference type="SAM" id="Phobius"/>
    </source>
</evidence>
<keyword evidence="2" id="KW-0472">Membrane</keyword>
<dbReference type="PANTHER" id="PTHR48081:SF2">
    <property type="entry name" value="ALPHA_BETA-HYDROLASE"/>
    <property type="match status" value="1"/>
</dbReference>
<dbReference type="InterPro" id="IPR013094">
    <property type="entry name" value="AB_hydrolase_3"/>
</dbReference>
<organism evidence="4 5">
    <name type="scientific">Saccharata proteae CBS 121410</name>
    <dbReference type="NCBI Taxonomy" id="1314787"/>
    <lineage>
        <taxon>Eukaryota</taxon>
        <taxon>Fungi</taxon>
        <taxon>Dikarya</taxon>
        <taxon>Ascomycota</taxon>
        <taxon>Pezizomycotina</taxon>
        <taxon>Dothideomycetes</taxon>
        <taxon>Dothideomycetes incertae sedis</taxon>
        <taxon>Botryosphaeriales</taxon>
        <taxon>Saccharataceae</taxon>
        <taxon>Saccharata</taxon>
    </lineage>
</organism>
<keyword evidence="5" id="KW-1185">Reference proteome</keyword>
<dbReference type="AlphaFoldDB" id="A0A9P4HV37"/>
<evidence type="ECO:0000313" key="4">
    <source>
        <dbReference type="EMBL" id="KAF2086483.1"/>
    </source>
</evidence>
<name>A0A9P4HV37_9PEZI</name>
<gene>
    <name evidence="4" type="ORF">K490DRAFT_74434</name>
</gene>
<keyword evidence="2" id="KW-1133">Transmembrane helix</keyword>
<evidence type="ECO:0000259" key="3">
    <source>
        <dbReference type="Pfam" id="PF07859"/>
    </source>
</evidence>
<sequence length="390" mass="43837">MILSQISYLDCLLFLIFLTPQLIIHVGLFEVVGWVLEALPHLAIKLPYQFIKERFFTDYRGRSPFVQRATPFQDFVIRCVRYAFAYMPAKIGRVFFSKAVSLPFLRFRMLRHGYLHSPIRWRDIKKDSFQGIWVTHDESSAPDVVVFYCHGGGFSMGSSYFYMEFLLAWVSLLRAAGYANPALFALEYTLVPDAVYPTQVQQALAGYEHVLSVVAGDATRVCVGGDSAGATIVLSMLLSLSEHPYHRSQLPGLAAMISPWVTIVSPQNRNTPSDYLNSDSLHLYGKQYAGAKVSVSDPMVSPGNCRDLDRWANASPSRGWLFLYGSEEVLGPETRDLIDLLKKSGQHVDVNEEEGGIHAWPVAALYLGETADERLKGLRDIVEVTRRRIS</sequence>